<comment type="caution">
    <text evidence="1">The sequence shown here is derived from an EMBL/GenBank/DDBJ whole genome shotgun (WGS) entry which is preliminary data.</text>
</comment>
<protein>
    <submittedName>
        <fullName evidence="1">Uncharacterized protein</fullName>
    </submittedName>
</protein>
<organism evidence="1 2">
    <name type="scientific">Desulfocucumis palustris</name>
    <dbReference type="NCBI Taxonomy" id="1898651"/>
    <lineage>
        <taxon>Bacteria</taxon>
        <taxon>Bacillati</taxon>
        <taxon>Bacillota</taxon>
        <taxon>Clostridia</taxon>
        <taxon>Eubacteriales</taxon>
        <taxon>Desulfocucumaceae</taxon>
        <taxon>Desulfocucumis</taxon>
    </lineage>
</organism>
<evidence type="ECO:0000313" key="1">
    <source>
        <dbReference type="EMBL" id="GBF35681.1"/>
    </source>
</evidence>
<proteinExistence type="predicted"/>
<dbReference type="Proteomes" id="UP000239549">
    <property type="component" value="Unassembled WGS sequence"/>
</dbReference>
<reference evidence="2" key="1">
    <citation type="submission" date="2018-02" db="EMBL/GenBank/DDBJ databases">
        <title>Genome sequence of Desulfocucumis palustris strain NAW-5.</title>
        <authorList>
            <person name="Watanabe M."/>
            <person name="Kojima H."/>
            <person name="Fukui M."/>
        </authorList>
    </citation>
    <scope>NUCLEOTIDE SEQUENCE [LARGE SCALE GENOMIC DNA]</scope>
    <source>
        <strain evidence="2">NAW-5</strain>
    </source>
</reference>
<keyword evidence="2" id="KW-1185">Reference proteome</keyword>
<accession>A0A2L2XNY1</accession>
<dbReference type="EMBL" id="BFAV01000179">
    <property type="protein sequence ID" value="GBF35681.1"/>
    <property type="molecule type" value="Genomic_DNA"/>
</dbReference>
<gene>
    <name evidence="1" type="ORF">DCCM_4810</name>
</gene>
<dbReference type="AlphaFoldDB" id="A0A2L2XNY1"/>
<sequence>MADGEKPPANALVFIYNSINFAQFLPVCLKKRSLKTHPVCGR</sequence>
<evidence type="ECO:0000313" key="2">
    <source>
        <dbReference type="Proteomes" id="UP000239549"/>
    </source>
</evidence>
<name>A0A2L2XNY1_9FIRM</name>